<dbReference type="GO" id="GO:0004622">
    <property type="term" value="F:phosphatidylcholine lysophospholipase activity"/>
    <property type="evidence" value="ECO:0007669"/>
    <property type="project" value="TreeGrafter"/>
</dbReference>
<accession>A0AA41WYF8</accession>
<protein>
    <recommendedName>
        <fullName evidence="3">SGNH hydrolase-type esterase domain-containing protein</fullName>
    </recommendedName>
</protein>
<dbReference type="RefSeq" id="WP_254100458.1">
    <property type="nucleotide sequence ID" value="NZ_JANATA010000011.1"/>
</dbReference>
<proteinExistence type="predicted"/>
<reference evidence="1" key="1">
    <citation type="submission" date="2022-07" db="EMBL/GenBank/DDBJ databases">
        <title>Characterization of the Novel Bacterium Alteromonas immobilis LMIT006 and Alteromonas gregis LMIT007.</title>
        <authorList>
            <person name="Lin X."/>
        </authorList>
    </citation>
    <scope>NUCLEOTIDE SEQUENCE</scope>
    <source>
        <strain evidence="1">LMIT007</strain>
    </source>
</reference>
<name>A0AA41WYF8_9ALTE</name>
<gene>
    <name evidence="1" type="ORF">NLF92_07640</name>
</gene>
<dbReference type="InterPro" id="IPR051532">
    <property type="entry name" value="Ester_Hydrolysis_Enzymes"/>
</dbReference>
<organism evidence="1 2">
    <name type="scientific">Opacimonas viscosa</name>
    <dbReference type="NCBI Taxonomy" id="2961944"/>
    <lineage>
        <taxon>Bacteria</taxon>
        <taxon>Pseudomonadati</taxon>
        <taxon>Pseudomonadota</taxon>
        <taxon>Gammaproteobacteria</taxon>
        <taxon>Alteromonadales</taxon>
        <taxon>Alteromonadaceae</taxon>
        <taxon>Opacimonas</taxon>
    </lineage>
</organism>
<sequence length="580" mass="65473">MKIWLFRCIAVFIPVLFILLLEASLRLFNYGEDYPLFINNPTHPDYVLPRPDIVKRYFNQVAHTPRVSMEANFFLAEKPDNGLRIFVQGGSTAAGYPYGLGASLAGMLEHRIRATHPTRYVEVINTAMSAVNSYTLLDFADEIIEQAPDAIFIYAGHNEYLGILGVGSNYTVTGSSTATLLFLKVKELRIFQLMQAIYLELKKINSSSSLSSSSSSSSRTLMSQVAKEKDIALNSHIFAAGLEQFAQNMGLLLDKYARANIPVYISTLASNELDQKPFSSLPAEPDLQQKLTTLAQRIHRFEPNDLLSEIATIHEQIQHSQSADLHFTLGQLCARLEQTSCAQKALVQAKELDTLRFRAPLAMNRIIRELATRQGVTLVDTEDKMRQRSSLGLIGNNVMLEHLHPNVSGYFVLANAFYEQYFASLTESQNTVYVPTNLAWQRRPIIPSEEYVGFADIIALTSDYPFSPTPKPVVLPQPQNWEAALGLEKVQKKIDWLTMQKKALTQYNKDKNIPMVIKTQQIIADALPHDPVENLRSAKNMHQTKRLAEALYYYQRARRAGAMNIDTVIDRLEEQVKKIR</sequence>
<dbReference type="PANTHER" id="PTHR30383">
    <property type="entry name" value="THIOESTERASE 1/PROTEASE 1/LYSOPHOSPHOLIPASE L1"/>
    <property type="match status" value="1"/>
</dbReference>
<dbReference type="AlphaFoldDB" id="A0AA41WYF8"/>
<keyword evidence="2" id="KW-1185">Reference proteome</keyword>
<dbReference type="InterPro" id="IPR036514">
    <property type="entry name" value="SGNH_hydro_sf"/>
</dbReference>
<dbReference type="EMBL" id="JANATA010000011">
    <property type="protein sequence ID" value="MCP3428817.1"/>
    <property type="molecule type" value="Genomic_DNA"/>
</dbReference>
<evidence type="ECO:0000313" key="1">
    <source>
        <dbReference type="EMBL" id="MCP3428817.1"/>
    </source>
</evidence>
<evidence type="ECO:0000313" key="2">
    <source>
        <dbReference type="Proteomes" id="UP001165413"/>
    </source>
</evidence>
<comment type="caution">
    <text evidence="1">The sequence shown here is derived from an EMBL/GenBank/DDBJ whole genome shotgun (WGS) entry which is preliminary data.</text>
</comment>
<dbReference type="PANTHER" id="PTHR30383:SF5">
    <property type="entry name" value="SGNH HYDROLASE-TYPE ESTERASE DOMAIN-CONTAINING PROTEIN"/>
    <property type="match status" value="1"/>
</dbReference>
<dbReference type="Gene3D" id="3.40.50.1110">
    <property type="entry name" value="SGNH hydrolase"/>
    <property type="match status" value="1"/>
</dbReference>
<dbReference type="SUPFAM" id="SSF52266">
    <property type="entry name" value="SGNH hydrolase"/>
    <property type="match status" value="1"/>
</dbReference>
<evidence type="ECO:0008006" key="3">
    <source>
        <dbReference type="Google" id="ProtNLM"/>
    </source>
</evidence>
<dbReference type="Proteomes" id="UP001165413">
    <property type="component" value="Unassembled WGS sequence"/>
</dbReference>